<dbReference type="Gene3D" id="3.30.450.20">
    <property type="entry name" value="PAS domain"/>
    <property type="match status" value="1"/>
</dbReference>
<protein>
    <submittedName>
        <fullName evidence="8">Histidine kinase</fullName>
    </submittedName>
</protein>
<evidence type="ECO:0000259" key="7">
    <source>
        <dbReference type="SMART" id="SM01049"/>
    </source>
</evidence>
<dbReference type="InterPro" id="IPR033480">
    <property type="entry name" value="sCache_2"/>
</dbReference>
<dbReference type="GO" id="GO:0005886">
    <property type="term" value="C:plasma membrane"/>
    <property type="evidence" value="ECO:0007669"/>
    <property type="project" value="UniProtKB-SubCell"/>
</dbReference>
<evidence type="ECO:0000256" key="1">
    <source>
        <dbReference type="ARBA" id="ARBA00004651"/>
    </source>
</evidence>
<dbReference type="AlphaFoldDB" id="A0A0C2BR02"/>
<evidence type="ECO:0000256" key="3">
    <source>
        <dbReference type="ARBA" id="ARBA00022692"/>
    </source>
</evidence>
<evidence type="ECO:0000313" key="8">
    <source>
        <dbReference type="EMBL" id="KIF82499.1"/>
    </source>
</evidence>
<reference evidence="8 9" key="1">
    <citation type="submission" date="2014-12" db="EMBL/GenBank/DDBJ databases">
        <title>Denitrispirillum autotrophicum gen. nov., sp. nov., Denitrifying, Facultatively Autotrophic Bacteria Isolated from Rice Paddy Soil.</title>
        <authorList>
            <person name="Ishii S."/>
            <person name="Ashida N."/>
            <person name="Ohno H."/>
            <person name="Otsuka S."/>
            <person name="Yokota A."/>
            <person name="Senoo K."/>
        </authorList>
    </citation>
    <scope>NUCLEOTIDE SEQUENCE [LARGE SCALE GENOMIC DNA]</scope>
    <source>
        <strain evidence="8 9">TSA66</strain>
    </source>
</reference>
<keyword evidence="2" id="KW-1003">Cell membrane</keyword>
<name>A0A0C2BR02_9BURK</name>
<sequence length="152" mass="16796">MKKLIGKIMMCMCLIGFQGTVDAAERGTADEAVALVRKAIAYIKANGREKAFAEFSDPSGQFKDRDLYIMVYDMSGNNKAHGANPKLIGKNLSAIKDADGHFIVKSFIDVARAKGHGWVDYKWPNPVSNAVEPKSTYVERYEDILLGCGIYK</sequence>
<evidence type="ECO:0000256" key="2">
    <source>
        <dbReference type="ARBA" id="ARBA00022475"/>
    </source>
</evidence>
<keyword evidence="6" id="KW-0732">Signal</keyword>
<evidence type="ECO:0000313" key="9">
    <source>
        <dbReference type="Proteomes" id="UP000031572"/>
    </source>
</evidence>
<keyword evidence="5" id="KW-0472">Membrane</keyword>
<keyword evidence="8" id="KW-0418">Kinase</keyword>
<keyword evidence="8" id="KW-0808">Transferase</keyword>
<dbReference type="STRING" id="709839.TSA66_19450"/>
<comment type="caution">
    <text evidence="8">The sequence shown here is derived from an EMBL/GenBank/DDBJ whole genome shotgun (WGS) entry which is preliminary data.</text>
</comment>
<feature type="signal peptide" evidence="6">
    <location>
        <begin position="1"/>
        <end position="23"/>
    </location>
</feature>
<gene>
    <name evidence="8" type="ORF">TSA66_19450</name>
</gene>
<dbReference type="SMART" id="SM01049">
    <property type="entry name" value="Cache_2"/>
    <property type="match status" value="1"/>
</dbReference>
<keyword evidence="4" id="KW-1133">Transmembrane helix</keyword>
<evidence type="ECO:0000256" key="6">
    <source>
        <dbReference type="SAM" id="SignalP"/>
    </source>
</evidence>
<comment type="subcellular location">
    <subcellularLocation>
        <location evidence="1">Cell membrane</location>
        <topology evidence="1">Multi-pass membrane protein</topology>
    </subcellularLocation>
</comment>
<proteinExistence type="predicted"/>
<dbReference type="EMBL" id="JWJG01000028">
    <property type="protein sequence ID" value="KIF82499.1"/>
    <property type="molecule type" value="Genomic_DNA"/>
</dbReference>
<evidence type="ECO:0000256" key="5">
    <source>
        <dbReference type="ARBA" id="ARBA00023136"/>
    </source>
</evidence>
<dbReference type="RefSeq" id="WP_040041173.1">
    <property type="nucleotide sequence ID" value="NZ_JWJG01000028.1"/>
</dbReference>
<keyword evidence="9" id="KW-1185">Reference proteome</keyword>
<accession>A0A0C2BR02</accession>
<keyword evidence="3" id="KW-0812">Transmembrane</keyword>
<organism evidence="8 9">
    <name type="scientific">Noviherbaspirillum autotrophicum</name>
    <dbReference type="NCBI Taxonomy" id="709839"/>
    <lineage>
        <taxon>Bacteria</taxon>
        <taxon>Pseudomonadati</taxon>
        <taxon>Pseudomonadota</taxon>
        <taxon>Betaproteobacteria</taxon>
        <taxon>Burkholderiales</taxon>
        <taxon>Oxalobacteraceae</taxon>
        <taxon>Noviherbaspirillum</taxon>
    </lineage>
</organism>
<dbReference type="GO" id="GO:0016301">
    <property type="term" value="F:kinase activity"/>
    <property type="evidence" value="ECO:0007669"/>
    <property type="project" value="UniProtKB-KW"/>
</dbReference>
<dbReference type="Proteomes" id="UP000031572">
    <property type="component" value="Unassembled WGS sequence"/>
</dbReference>
<feature type="chain" id="PRO_5002158734" evidence="6">
    <location>
        <begin position="24"/>
        <end position="152"/>
    </location>
</feature>
<evidence type="ECO:0000256" key="4">
    <source>
        <dbReference type="ARBA" id="ARBA00022989"/>
    </source>
</evidence>
<dbReference type="OrthoDB" id="9178561at2"/>
<feature type="domain" description="Single Cache" evidence="7">
    <location>
        <begin position="21"/>
        <end position="105"/>
    </location>
</feature>
<dbReference type="Pfam" id="PF17200">
    <property type="entry name" value="sCache_2"/>
    <property type="match status" value="1"/>
</dbReference>